<feature type="domain" description="Thioredoxin" evidence="8">
    <location>
        <begin position="52"/>
        <end position="260"/>
    </location>
</feature>
<evidence type="ECO:0000313" key="10">
    <source>
        <dbReference type="Proteomes" id="UP000644727"/>
    </source>
</evidence>
<dbReference type="PANTHER" id="PTHR13887">
    <property type="entry name" value="GLUTATHIONE S-TRANSFERASE KAPPA"/>
    <property type="match status" value="1"/>
</dbReference>
<evidence type="ECO:0000256" key="1">
    <source>
        <dbReference type="ARBA" id="ARBA00005791"/>
    </source>
</evidence>
<evidence type="ECO:0000256" key="2">
    <source>
        <dbReference type="ARBA" id="ARBA00022729"/>
    </source>
</evidence>
<dbReference type="Proteomes" id="UP000644727">
    <property type="component" value="Unassembled WGS sequence"/>
</dbReference>
<keyword evidence="10" id="KW-1185">Reference proteome</keyword>
<dbReference type="PROSITE" id="PS51352">
    <property type="entry name" value="THIOREDOXIN_2"/>
    <property type="match status" value="1"/>
</dbReference>
<keyword evidence="7" id="KW-0812">Transmembrane</keyword>
<dbReference type="InterPro" id="IPR036249">
    <property type="entry name" value="Thioredoxin-like_sf"/>
</dbReference>
<keyword evidence="4" id="KW-1015">Disulfide bond</keyword>
<comment type="similarity">
    <text evidence="1">Belongs to the thioredoxin family. DsbA subfamily.</text>
</comment>
<evidence type="ECO:0000259" key="8">
    <source>
        <dbReference type="PROSITE" id="PS51352"/>
    </source>
</evidence>
<keyword evidence="5" id="KW-0676">Redox-active center</keyword>
<comment type="caution">
    <text evidence="9">The sequence shown here is derived from an EMBL/GenBank/DDBJ whole genome shotgun (WGS) entry which is preliminary data.</text>
</comment>
<keyword evidence="7" id="KW-1133">Transmembrane helix</keyword>
<feature type="transmembrane region" description="Helical" evidence="7">
    <location>
        <begin position="20"/>
        <end position="40"/>
    </location>
</feature>
<evidence type="ECO:0000256" key="3">
    <source>
        <dbReference type="ARBA" id="ARBA00023002"/>
    </source>
</evidence>
<keyword evidence="7" id="KW-0472">Membrane</keyword>
<evidence type="ECO:0000256" key="4">
    <source>
        <dbReference type="ARBA" id="ARBA00023157"/>
    </source>
</evidence>
<evidence type="ECO:0000256" key="6">
    <source>
        <dbReference type="SAM" id="MobiDB-lite"/>
    </source>
</evidence>
<dbReference type="EMBL" id="JADEYR010000023">
    <property type="protein sequence ID" value="MBE9405180.1"/>
    <property type="molecule type" value="Genomic_DNA"/>
</dbReference>
<evidence type="ECO:0000256" key="7">
    <source>
        <dbReference type="SAM" id="Phobius"/>
    </source>
</evidence>
<dbReference type="Gene3D" id="3.40.30.10">
    <property type="entry name" value="Glutaredoxin"/>
    <property type="match status" value="1"/>
</dbReference>
<proteinExistence type="inferred from homology"/>
<feature type="compositionally biased region" description="Low complexity" evidence="6">
    <location>
        <begin position="50"/>
        <end position="67"/>
    </location>
</feature>
<feature type="region of interest" description="Disordered" evidence="6">
    <location>
        <begin position="44"/>
        <end position="69"/>
    </location>
</feature>
<protein>
    <submittedName>
        <fullName evidence="9">Thioredoxin domain-containing protein</fullName>
    </submittedName>
</protein>
<dbReference type="PANTHER" id="PTHR13887:SF14">
    <property type="entry name" value="DISULFIDE BOND FORMATION PROTEIN D"/>
    <property type="match status" value="1"/>
</dbReference>
<dbReference type="SUPFAM" id="SSF52833">
    <property type="entry name" value="Thioredoxin-like"/>
    <property type="match status" value="1"/>
</dbReference>
<evidence type="ECO:0000313" key="9">
    <source>
        <dbReference type="EMBL" id="MBE9405180.1"/>
    </source>
</evidence>
<dbReference type="Pfam" id="PF13462">
    <property type="entry name" value="Thioredoxin_4"/>
    <property type="match status" value="1"/>
</dbReference>
<evidence type="ECO:0000256" key="5">
    <source>
        <dbReference type="ARBA" id="ARBA00023284"/>
    </source>
</evidence>
<dbReference type="InterPro" id="IPR012336">
    <property type="entry name" value="Thioredoxin-like_fold"/>
</dbReference>
<dbReference type="InterPro" id="IPR013766">
    <property type="entry name" value="Thioredoxin_domain"/>
</dbReference>
<keyword evidence="3" id="KW-0560">Oxidoreductase</keyword>
<name>A0ABR9W724_9MICO</name>
<keyword evidence="2" id="KW-0732">Signal</keyword>
<accession>A0ABR9W724</accession>
<sequence>MTAPEDPTPSGATEQRPDRPWVVPAAIVAVAALLIAGVLLRPGGEEADTAGQEPQQQASSQAEPAQGHGAIEHPSEVAAPDLSGQESRDPDDLLAEGPVDAPVVMVVFTDFQCQYCARWSEETLPVMRAYVQRGELRIEWRDVNIYGENSERAARASLAAAMQGEHEEYHDALFEGGQIRSERELSEEALVDLAGELGLDTEQFEADMNSEAVASTVAENAQQGIDLGAFSTPSFIVGGTPMVGAQPTAVFTDAVDEALDRAGA</sequence>
<gene>
    <name evidence="9" type="ORF">IOE58_13700</name>
</gene>
<feature type="region of interest" description="Disordered" evidence="6">
    <location>
        <begin position="1"/>
        <end position="20"/>
    </location>
</feature>
<dbReference type="RefSeq" id="WP_193866911.1">
    <property type="nucleotide sequence ID" value="NZ_JADEYR010000023.1"/>
</dbReference>
<reference evidence="9 10" key="1">
    <citation type="submission" date="2020-10" db="EMBL/GenBank/DDBJ databases">
        <title>Draft genome and description of Brachybacterium epidermidis sp nov.</title>
        <authorList>
            <person name="Boxberger M."/>
            <person name="La Scola B."/>
        </authorList>
    </citation>
    <scope>NUCLEOTIDE SEQUENCE [LARGE SCALE GENOMIC DNA]</scope>
    <source>
        <strain evidence="9 10">Marseille-Q2903</strain>
    </source>
</reference>
<organism evidence="9 10">
    <name type="scientific">Brachybacterium epidermidis</name>
    <dbReference type="NCBI Taxonomy" id="2781983"/>
    <lineage>
        <taxon>Bacteria</taxon>
        <taxon>Bacillati</taxon>
        <taxon>Actinomycetota</taxon>
        <taxon>Actinomycetes</taxon>
        <taxon>Micrococcales</taxon>
        <taxon>Dermabacteraceae</taxon>
        <taxon>Brachybacterium</taxon>
    </lineage>
</organism>